<dbReference type="AlphaFoldDB" id="A0A1H9JDS7"/>
<name>A0A1H9JDS7_9BURK</name>
<feature type="signal peptide" evidence="2">
    <location>
        <begin position="1"/>
        <end position="28"/>
    </location>
</feature>
<dbReference type="OrthoDB" id="9948256at2"/>
<keyword evidence="2" id="KW-0732">Signal</keyword>
<keyword evidence="4" id="KW-1185">Reference proteome</keyword>
<keyword evidence="1" id="KW-1133">Transmembrane helix</keyword>
<reference evidence="3 4" key="1">
    <citation type="submission" date="2016-10" db="EMBL/GenBank/DDBJ databases">
        <authorList>
            <person name="de Groot N.N."/>
        </authorList>
    </citation>
    <scope>NUCLEOTIDE SEQUENCE [LARGE SCALE GENOMIC DNA]</scope>
    <source>
        <strain evidence="3 4">ATCC 35958</strain>
    </source>
</reference>
<keyword evidence="1" id="KW-0812">Transmembrane</keyword>
<evidence type="ECO:0000313" key="4">
    <source>
        <dbReference type="Proteomes" id="UP000199766"/>
    </source>
</evidence>
<accession>A0A1H9JDS7</accession>
<keyword evidence="1" id="KW-0472">Membrane</keyword>
<dbReference type="RefSeq" id="WP_091454725.1">
    <property type="nucleotide sequence ID" value="NZ_FOGD01000002.1"/>
</dbReference>
<feature type="chain" id="PRO_5011520200" evidence="2">
    <location>
        <begin position="29"/>
        <end position="358"/>
    </location>
</feature>
<organism evidence="3 4">
    <name type="scientific">Giesbergeria anulus</name>
    <dbReference type="NCBI Taxonomy" id="180197"/>
    <lineage>
        <taxon>Bacteria</taxon>
        <taxon>Pseudomonadati</taxon>
        <taxon>Pseudomonadota</taxon>
        <taxon>Betaproteobacteria</taxon>
        <taxon>Burkholderiales</taxon>
        <taxon>Comamonadaceae</taxon>
        <taxon>Giesbergeria</taxon>
    </lineage>
</organism>
<evidence type="ECO:0000313" key="3">
    <source>
        <dbReference type="EMBL" id="SEQ85074.1"/>
    </source>
</evidence>
<evidence type="ECO:0000256" key="2">
    <source>
        <dbReference type="SAM" id="SignalP"/>
    </source>
</evidence>
<sequence>MSQTLAIVRRGLCAALALAVSGVCAVMAAAAAVERAATSDDRTVVTAVAVALVLGAHMLPALARRNRLAQALFMGCVAATLYHHAHYFAGVQERAGVQRAAVVAPSGHTQALQFELQAHAATRAVPAVAADLAQASAKLAQAQAGLARCTAQSGERCHSAQASVLAADARVQALQDERSSAQRAAALRTQLADAAAGQDRQRATQATDPVDARLASITGLEVGTVALVSALVQSLLLELMAALLWTLALPATAAIQTQAVAAPAVATAVPPISQPVVLPPALPAALPAHTAVLPLLQWQHLRNVALRWRCWPSQWRDRLTALIPPALVQTLVRKMPHDFQHHPHATTQPPCHARATPS</sequence>
<feature type="transmembrane region" description="Helical" evidence="1">
    <location>
        <begin position="44"/>
        <end position="63"/>
    </location>
</feature>
<protein>
    <submittedName>
        <fullName evidence="3">Uncharacterized protein</fullName>
    </submittedName>
</protein>
<proteinExistence type="predicted"/>
<evidence type="ECO:0000256" key="1">
    <source>
        <dbReference type="SAM" id="Phobius"/>
    </source>
</evidence>
<dbReference type="EMBL" id="FOGD01000002">
    <property type="protein sequence ID" value="SEQ85074.1"/>
    <property type="molecule type" value="Genomic_DNA"/>
</dbReference>
<dbReference type="STRING" id="180197.SAMN02982919_01371"/>
<dbReference type="Proteomes" id="UP000199766">
    <property type="component" value="Unassembled WGS sequence"/>
</dbReference>
<gene>
    <name evidence="3" type="ORF">SAMN02982919_01371</name>
</gene>